<dbReference type="InterPro" id="IPR036020">
    <property type="entry name" value="WW_dom_sf"/>
</dbReference>
<dbReference type="PROSITE" id="PS01159">
    <property type="entry name" value="WW_DOMAIN_1"/>
    <property type="match status" value="1"/>
</dbReference>
<dbReference type="Proteomes" id="UP001323405">
    <property type="component" value="Unassembled WGS sequence"/>
</dbReference>
<evidence type="ECO:0000256" key="4">
    <source>
        <dbReference type="SAM" id="MobiDB-lite"/>
    </source>
</evidence>
<feature type="region of interest" description="Disordered" evidence="4">
    <location>
        <begin position="146"/>
        <end position="195"/>
    </location>
</feature>
<evidence type="ECO:0000313" key="7">
    <source>
        <dbReference type="Proteomes" id="UP001323405"/>
    </source>
</evidence>
<feature type="domain" description="WW" evidence="5">
    <location>
        <begin position="298"/>
        <end position="326"/>
    </location>
</feature>
<dbReference type="InterPro" id="IPR051105">
    <property type="entry name" value="WWC/KIBRA_Hippo_Reg"/>
</dbReference>
<feature type="region of interest" description="Disordered" evidence="4">
    <location>
        <begin position="1"/>
        <end position="27"/>
    </location>
</feature>
<accession>A0ABR0GIY4</accession>
<dbReference type="PROSITE" id="PS50020">
    <property type="entry name" value="WW_DOMAIN_2"/>
    <property type="match status" value="2"/>
</dbReference>
<name>A0ABR0GIY4_9PEZI</name>
<feature type="compositionally biased region" description="Gly residues" evidence="4">
    <location>
        <begin position="480"/>
        <end position="493"/>
    </location>
</feature>
<keyword evidence="7" id="KW-1185">Reference proteome</keyword>
<feature type="compositionally biased region" description="Polar residues" evidence="4">
    <location>
        <begin position="167"/>
        <end position="181"/>
    </location>
</feature>
<sequence>MCCCALPAPPEPATPKAESGGVEETELDKLTPEGKRALKGKDKEVDLEAEVDLKAETVPEAEVAPKAEVDPKAETVPEAEVAPKAEVIPEAEVVPKAEVVSKAEVVAKTEVVPKADVRRIRLRDPNTEIRGIRARDPKALRKRIRYDIGEGPQRAAAQRVPGGPQRGESSTKAAQRAQNDNPSEEDSFEEDEELREVPLPPEWVCRRKDSGKVFINLKTGKETYDDPRGTQEQLENVWRHPGRRDFPPDWDVFCDSAGRHYYADFSRSAPRRTRLDPRGDRIPRGAGGEILTPEHCHGWVKLRTRDHIPYYINKITGERSWEDPLEREGGRGTPPVPPEDLRNLLSLKRVGNAPRDVNTSTGGEETPEDPRAAWRAPARFVEALQMIPDHCPGWVKIWTAGNVPKYINTGTGEPDELPGWVAVQMPENVLHYINIRTGELAEEDPRDLLARRACSDPLRPWVWPSSTRFRRCDGTLAGAGAGEGSSARGGEGSSSGASAKASAEITPMEVLSSNMMFRTRDGTLVPSGGARADVASGSGGGAGAGVPEARELVRELVWLRVPRWMRDLVLEGVRDLVLEGVRDLVLEGVRDLVLEGVRDPVLEGVRDLVLEGVRDPVLEQMLERVREQHQCSRRCCPAQ</sequence>
<dbReference type="SMART" id="SM00456">
    <property type="entry name" value="WW"/>
    <property type="match status" value="2"/>
</dbReference>
<reference evidence="6 7" key="1">
    <citation type="journal article" date="2023" name="bioRxiv">
        <title>High-quality genome assemblies of four members of thePodospora anserinaspecies complex.</title>
        <authorList>
            <person name="Ament-Velasquez S.L."/>
            <person name="Vogan A.A."/>
            <person name="Wallerman O."/>
            <person name="Hartmann F."/>
            <person name="Gautier V."/>
            <person name="Silar P."/>
            <person name="Giraud T."/>
            <person name="Johannesson H."/>
        </authorList>
    </citation>
    <scope>NUCLEOTIDE SEQUENCE [LARGE SCALE GENOMIC DNA]</scope>
    <source>
        <strain evidence="6 7">CBS 415.72m</strain>
    </source>
</reference>
<comment type="caution">
    <text evidence="6">The sequence shown here is derived from an EMBL/GenBank/DDBJ whole genome shotgun (WGS) entry which is preliminary data.</text>
</comment>
<dbReference type="Gene3D" id="2.20.70.10">
    <property type="match status" value="2"/>
</dbReference>
<feature type="domain" description="WW" evidence="5">
    <location>
        <begin position="197"/>
        <end position="229"/>
    </location>
</feature>
<keyword evidence="3" id="KW-0597">Phosphoprotein</keyword>
<feature type="region of interest" description="Disordered" evidence="4">
    <location>
        <begin position="351"/>
        <end position="371"/>
    </location>
</feature>
<feature type="compositionally biased region" description="Acidic residues" evidence="4">
    <location>
        <begin position="182"/>
        <end position="194"/>
    </location>
</feature>
<protein>
    <recommendedName>
        <fullName evidence="5">WW domain-containing protein</fullName>
    </recommendedName>
</protein>
<dbReference type="PANTHER" id="PTHR14791:SF29">
    <property type="entry name" value="PROTEIN KIBRA"/>
    <property type="match status" value="1"/>
</dbReference>
<dbReference type="GeneID" id="87908659"/>
<dbReference type="EMBL" id="JAFFHA010000005">
    <property type="protein sequence ID" value="KAK4655685.1"/>
    <property type="molecule type" value="Genomic_DNA"/>
</dbReference>
<dbReference type="PANTHER" id="PTHR14791">
    <property type="entry name" value="BOMB/KIRA PROTEINS"/>
    <property type="match status" value="1"/>
</dbReference>
<evidence type="ECO:0000256" key="3">
    <source>
        <dbReference type="ARBA" id="ARBA00022553"/>
    </source>
</evidence>
<comment type="subcellular location">
    <subcellularLocation>
        <location evidence="1">Cytoplasm</location>
    </subcellularLocation>
</comment>
<dbReference type="InterPro" id="IPR001202">
    <property type="entry name" value="WW_dom"/>
</dbReference>
<feature type="region of interest" description="Disordered" evidence="4">
    <location>
        <begin position="480"/>
        <end position="502"/>
    </location>
</feature>
<evidence type="ECO:0000256" key="2">
    <source>
        <dbReference type="ARBA" id="ARBA00022490"/>
    </source>
</evidence>
<gene>
    <name evidence="6" type="ORF">QC762_304575</name>
</gene>
<dbReference type="Pfam" id="PF00397">
    <property type="entry name" value="WW"/>
    <property type="match status" value="1"/>
</dbReference>
<organism evidence="6 7">
    <name type="scientific">Podospora pseudocomata</name>
    <dbReference type="NCBI Taxonomy" id="2093779"/>
    <lineage>
        <taxon>Eukaryota</taxon>
        <taxon>Fungi</taxon>
        <taxon>Dikarya</taxon>
        <taxon>Ascomycota</taxon>
        <taxon>Pezizomycotina</taxon>
        <taxon>Sordariomycetes</taxon>
        <taxon>Sordariomycetidae</taxon>
        <taxon>Sordariales</taxon>
        <taxon>Podosporaceae</taxon>
        <taxon>Podospora</taxon>
    </lineage>
</organism>
<dbReference type="RefSeq" id="XP_062744660.1">
    <property type="nucleotide sequence ID" value="XM_062888752.1"/>
</dbReference>
<keyword evidence="2" id="KW-0963">Cytoplasm</keyword>
<evidence type="ECO:0000259" key="5">
    <source>
        <dbReference type="PROSITE" id="PS50020"/>
    </source>
</evidence>
<evidence type="ECO:0000313" key="6">
    <source>
        <dbReference type="EMBL" id="KAK4655685.1"/>
    </source>
</evidence>
<proteinExistence type="predicted"/>
<dbReference type="SUPFAM" id="SSF51045">
    <property type="entry name" value="WW domain"/>
    <property type="match status" value="1"/>
</dbReference>
<dbReference type="CDD" id="cd00201">
    <property type="entry name" value="WW"/>
    <property type="match status" value="1"/>
</dbReference>
<evidence type="ECO:0000256" key="1">
    <source>
        <dbReference type="ARBA" id="ARBA00004496"/>
    </source>
</evidence>